<feature type="domain" description="DUF2460" evidence="1">
    <location>
        <begin position="8"/>
        <end position="213"/>
    </location>
</feature>
<dbReference type="OrthoDB" id="1685145at2"/>
<reference evidence="2 3" key="1">
    <citation type="submission" date="2018-11" db="EMBL/GenBank/DDBJ databases">
        <title>Gemmobacter sp. nov., YIM 102744-1 draft genome.</title>
        <authorList>
            <person name="Li G."/>
            <person name="Jiang Y."/>
        </authorList>
    </citation>
    <scope>NUCLEOTIDE SEQUENCE [LARGE SCALE GENOMIC DNA]</scope>
    <source>
        <strain evidence="2 3">YIM 102744-1</strain>
    </source>
</reference>
<sequence>MSEQRNFHEVRFPASLSFGSVGGPERRTEIVTLANGFEERNSPWAQSRRRYDAGLGLRSLDDVAELVAFFEARAGQLYGFRWKDWADFKSCAPSASVSPLDQLLGAGDGARRVFALRKVYASGAQAHWRGVSKPVRGTLQLALAAKPMREGIEWQADYDSGLITFEDPVPEGAEVRAGFEFDVPVRFDTDVIQVSVASFQAGDLPMVPVVEIRL</sequence>
<proteinExistence type="predicted"/>
<evidence type="ECO:0000259" key="1">
    <source>
        <dbReference type="Pfam" id="PF09343"/>
    </source>
</evidence>
<dbReference type="EMBL" id="RRAZ01000004">
    <property type="protein sequence ID" value="RRH77313.1"/>
    <property type="molecule type" value="Genomic_DNA"/>
</dbReference>
<dbReference type="InterPro" id="IPR011740">
    <property type="entry name" value="DUF2460"/>
</dbReference>
<organism evidence="2 3">
    <name type="scientific">Falsigemmobacter faecalis</name>
    <dbReference type="NCBI Taxonomy" id="2488730"/>
    <lineage>
        <taxon>Bacteria</taxon>
        <taxon>Pseudomonadati</taxon>
        <taxon>Pseudomonadota</taxon>
        <taxon>Alphaproteobacteria</taxon>
        <taxon>Rhodobacterales</taxon>
        <taxon>Paracoccaceae</taxon>
        <taxon>Falsigemmobacter</taxon>
    </lineage>
</organism>
<dbReference type="AlphaFoldDB" id="A0A3P3DSQ7"/>
<dbReference type="NCBIfam" id="TIGR02217">
    <property type="entry name" value="chp_TIGR02217"/>
    <property type="match status" value="1"/>
</dbReference>
<protein>
    <submittedName>
        <fullName evidence="2">TIGR02217 family protein</fullName>
    </submittedName>
</protein>
<gene>
    <name evidence="2" type="ORF">EG244_03725</name>
</gene>
<evidence type="ECO:0000313" key="2">
    <source>
        <dbReference type="EMBL" id="RRH77313.1"/>
    </source>
</evidence>
<keyword evidence="3" id="KW-1185">Reference proteome</keyword>
<dbReference type="Proteomes" id="UP000282125">
    <property type="component" value="Unassembled WGS sequence"/>
</dbReference>
<dbReference type="RefSeq" id="WP_124963667.1">
    <property type="nucleotide sequence ID" value="NZ_RRAZ01000004.1"/>
</dbReference>
<dbReference type="Pfam" id="PF09343">
    <property type="entry name" value="DUF2460"/>
    <property type="match status" value="1"/>
</dbReference>
<comment type="caution">
    <text evidence="2">The sequence shown here is derived from an EMBL/GenBank/DDBJ whole genome shotgun (WGS) entry which is preliminary data.</text>
</comment>
<evidence type="ECO:0000313" key="3">
    <source>
        <dbReference type="Proteomes" id="UP000282125"/>
    </source>
</evidence>
<accession>A0A3P3DSQ7</accession>
<name>A0A3P3DSQ7_9RHOB</name>